<proteinExistence type="predicted"/>
<protein>
    <submittedName>
        <fullName evidence="2">Uncharacterized protein</fullName>
    </submittedName>
</protein>
<feature type="region of interest" description="Disordered" evidence="1">
    <location>
        <begin position="122"/>
        <end position="153"/>
    </location>
</feature>
<dbReference type="EMBL" id="JBJUIK010000010">
    <property type="protein sequence ID" value="KAL3516460.1"/>
    <property type="molecule type" value="Genomic_DNA"/>
</dbReference>
<dbReference type="AlphaFoldDB" id="A0ABD2ZDQ9"/>
<feature type="compositionally biased region" description="Low complexity" evidence="1">
    <location>
        <begin position="125"/>
        <end position="136"/>
    </location>
</feature>
<organism evidence="2 3">
    <name type="scientific">Cinchona calisaya</name>
    <dbReference type="NCBI Taxonomy" id="153742"/>
    <lineage>
        <taxon>Eukaryota</taxon>
        <taxon>Viridiplantae</taxon>
        <taxon>Streptophyta</taxon>
        <taxon>Embryophyta</taxon>
        <taxon>Tracheophyta</taxon>
        <taxon>Spermatophyta</taxon>
        <taxon>Magnoliopsida</taxon>
        <taxon>eudicotyledons</taxon>
        <taxon>Gunneridae</taxon>
        <taxon>Pentapetalae</taxon>
        <taxon>asterids</taxon>
        <taxon>lamiids</taxon>
        <taxon>Gentianales</taxon>
        <taxon>Rubiaceae</taxon>
        <taxon>Cinchonoideae</taxon>
        <taxon>Cinchoneae</taxon>
        <taxon>Cinchona</taxon>
    </lineage>
</organism>
<evidence type="ECO:0000313" key="3">
    <source>
        <dbReference type="Proteomes" id="UP001630127"/>
    </source>
</evidence>
<accession>A0ABD2ZDQ9</accession>
<dbReference type="InterPro" id="IPR012340">
    <property type="entry name" value="NA-bd_OB-fold"/>
</dbReference>
<reference evidence="2 3" key="1">
    <citation type="submission" date="2024-11" db="EMBL/GenBank/DDBJ databases">
        <title>A near-complete genome assembly of Cinchona calisaya.</title>
        <authorList>
            <person name="Lian D.C."/>
            <person name="Zhao X.W."/>
            <person name="Wei L."/>
        </authorList>
    </citation>
    <scope>NUCLEOTIDE SEQUENCE [LARGE SCALE GENOMIC DNA]</scope>
    <source>
        <tissue evidence="2">Nenye</tissue>
    </source>
</reference>
<gene>
    <name evidence="2" type="ORF">ACH5RR_023362</name>
</gene>
<sequence>MGITLTDVTGQINAFIFSPDAEKHIPYSAIELKEVDDQEYTLTLELAESVAKHTITCFVRYYEQDTHGNKELRYNIVKAYTTEELLRASHMHANEESTYVDSENIAETYTTLATAATKNVGPSILPLTPTKKPTTTQYSLEASPSKKQHTQNK</sequence>
<evidence type="ECO:0000313" key="2">
    <source>
        <dbReference type="EMBL" id="KAL3516460.1"/>
    </source>
</evidence>
<evidence type="ECO:0000256" key="1">
    <source>
        <dbReference type="SAM" id="MobiDB-lite"/>
    </source>
</evidence>
<comment type="caution">
    <text evidence="2">The sequence shown here is derived from an EMBL/GenBank/DDBJ whole genome shotgun (WGS) entry which is preliminary data.</text>
</comment>
<name>A0ABD2ZDQ9_9GENT</name>
<dbReference type="SUPFAM" id="SSF50249">
    <property type="entry name" value="Nucleic acid-binding proteins"/>
    <property type="match status" value="1"/>
</dbReference>
<keyword evidence="3" id="KW-1185">Reference proteome</keyword>
<dbReference type="Proteomes" id="UP001630127">
    <property type="component" value="Unassembled WGS sequence"/>
</dbReference>